<dbReference type="GO" id="GO:0016787">
    <property type="term" value="F:hydrolase activity"/>
    <property type="evidence" value="ECO:0007669"/>
    <property type="project" value="UniProtKB-KW"/>
</dbReference>
<evidence type="ECO:0000256" key="3">
    <source>
        <dbReference type="ARBA" id="ARBA00022842"/>
    </source>
</evidence>
<dbReference type="InterPro" id="IPR023214">
    <property type="entry name" value="HAD_sf"/>
</dbReference>
<comment type="caution">
    <text evidence="4">The sequence shown here is derived from an EMBL/GenBank/DDBJ whole genome shotgun (WGS) entry which is preliminary data.</text>
</comment>
<evidence type="ECO:0000313" key="4">
    <source>
        <dbReference type="EMBL" id="TCP11978.1"/>
    </source>
</evidence>
<evidence type="ECO:0000256" key="1">
    <source>
        <dbReference type="ARBA" id="ARBA00001946"/>
    </source>
</evidence>
<reference evidence="4 5" key="1">
    <citation type="submission" date="2019-03" db="EMBL/GenBank/DDBJ databases">
        <title>Genomic Encyclopedia of Type Strains, Phase IV (KMG-IV): sequencing the most valuable type-strain genomes for metagenomic binning, comparative biology and taxonomic classification.</title>
        <authorList>
            <person name="Goeker M."/>
        </authorList>
    </citation>
    <scope>NUCLEOTIDE SEQUENCE [LARGE SCALE GENOMIC DNA]</scope>
    <source>
        <strain evidence="4 5">DSM 28231</strain>
    </source>
</reference>
<evidence type="ECO:0000256" key="2">
    <source>
        <dbReference type="ARBA" id="ARBA00022801"/>
    </source>
</evidence>
<dbReference type="GO" id="GO:0009231">
    <property type="term" value="P:riboflavin biosynthetic process"/>
    <property type="evidence" value="ECO:0007669"/>
    <property type="project" value="TreeGrafter"/>
</dbReference>
<dbReference type="EMBL" id="SLXI01000005">
    <property type="protein sequence ID" value="TCP11978.1"/>
    <property type="molecule type" value="Genomic_DNA"/>
</dbReference>
<accession>A0A4R2MYQ2</accession>
<dbReference type="SFLD" id="SFLDS00003">
    <property type="entry name" value="Haloacid_Dehalogenase"/>
    <property type="match status" value="1"/>
</dbReference>
<dbReference type="Gene3D" id="3.40.50.1000">
    <property type="entry name" value="HAD superfamily/HAD-like"/>
    <property type="match status" value="1"/>
</dbReference>
<organism evidence="4 5">
    <name type="scientific">Bisgaardia hudsonensis</name>
    <dbReference type="NCBI Taxonomy" id="109472"/>
    <lineage>
        <taxon>Bacteria</taxon>
        <taxon>Pseudomonadati</taxon>
        <taxon>Pseudomonadota</taxon>
        <taxon>Gammaproteobacteria</taxon>
        <taxon>Pasteurellales</taxon>
        <taxon>Pasteurellaceae</taxon>
        <taxon>Bisgaardia</taxon>
    </lineage>
</organism>
<dbReference type="PANTHER" id="PTHR46470:SF4">
    <property type="entry name" value="5-AMINO-6-(5-PHOSPHO-D-RIBITYLAMINO)URACIL PHOSPHATASE YIGB"/>
    <property type="match status" value="1"/>
</dbReference>
<dbReference type="InterPro" id="IPR036412">
    <property type="entry name" value="HAD-like_sf"/>
</dbReference>
<gene>
    <name evidence="4" type="ORF">EV697_10590</name>
</gene>
<name>A0A4R2MYQ2_9PAST</name>
<dbReference type="Proteomes" id="UP000294841">
    <property type="component" value="Unassembled WGS sequence"/>
</dbReference>
<keyword evidence="5" id="KW-1185">Reference proteome</keyword>
<dbReference type="AlphaFoldDB" id="A0A4R2MYQ2"/>
<sequence>MIKYHRTLQPFKVISFDLDDTLYDNTQTIQLAVQHFLEHLKDLSKIPELTYEYWGMWKMKVQEEYPLLAEDVIAWRIKTIEELLKHHHKSAVEIKHISEQTMKTFIKWRHKIDVPEESIYVLEQLAKKYPLVALTNGNVEPTKIGLNQFQFVWRGGKQGRAKPHPDLFQQTTAYFKIQPQEILHIGDNLISDIQGAIQANCQAVWLNVSEKSHQFTEKDTLPTVEIDKLPLLLELV</sequence>
<keyword evidence="3" id="KW-0460">Magnesium</keyword>
<dbReference type="PANTHER" id="PTHR46470">
    <property type="entry name" value="N-ACYLNEURAMINATE-9-PHOSPHATASE"/>
    <property type="match status" value="1"/>
</dbReference>
<evidence type="ECO:0000313" key="5">
    <source>
        <dbReference type="Proteomes" id="UP000294841"/>
    </source>
</evidence>
<comment type="cofactor">
    <cofactor evidence="1">
        <name>Mg(2+)</name>
        <dbReference type="ChEBI" id="CHEBI:18420"/>
    </cofactor>
</comment>
<proteinExistence type="predicted"/>
<keyword evidence="2 4" id="KW-0378">Hydrolase</keyword>
<dbReference type="SFLD" id="SFLDG01129">
    <property type="entry name" value="C1.5:_HAD__Beta-PGM__Phosphata"/>
    <property type="match status" value="1"/>
</dbReference>
<dbReference type="InterPro" id="IPR006439">
    <property type="entry name" value="HAD-SF_hydro_IA"/>
</dbReference>
<dbReference type="Gene3D" id="1.20.120.1600">
    <property type="match status" value="1"/>
</dbReference>
<dbReference type="NCBIfam" id="TIGR01549">
    <property type="entry name" value="HAD-SF-IA-v1"/>
    <property type="match status" value="1"/>
</dbReference>
<dbReference type="SUPFAM" id="SSF56784">
    <property type="entry name" value="HAD-like"/>
    <property type="match status" value="1"/>
</dbReference>
<dbReference type="InterPro" id="IPR051400">
    <property type="entry name" value="HAD-like_hydrolase"/>
</dbReference>
<dbReference type="Pfam" id="PF00702">
    <property type="entry name" value="Hydrolase"/>
    <property type="match status" value="1"/>
</dbReference>
<protein>
    <submittedName>
        <fullName evidence="4">Putative hydrolase of the HAD superfamily</fullName>
    </submittedName>
</protein>